<reference evidence="2 3" key="1">
    <citation type="submission" date="2021-06" db="EMBL/GenBank/DDBJ databases">
        <title>Caerostris darwini draft genome.</title>
        <authorList>
            <person name="Kono N."/>
            <person name="Arakawa K."/>
        </authorList>
    </citation>
    <scope>NUCLEOTIDE SEQUENCE [LARGE SCALE GENOMIC DNA]</scope>
</reference>
<feature type="region of interest" description="Disordered" evidence="1">
    <location>
        <begin position="67"/>
        <end position="86"/>
    </location>
</feature>
<evidence type="ECO:0000256" key="1">
    <source>
        <dbReference type="SAM" id="MobiDB-lite"/>
    </source>
</evidence>
<keyword evidence="3" id="KW-1185">Reference proteome</keyword>
<sequence length="163" mass="17924">MQIISRNRDSKSGKNLQTDSPIEGGLRKTARSISITVYSRPMIACFKVNASDNSSPCLIRCWMRSESNGQSKSGKNLQTDSSMERGLRETARSISITVYSRPMNACFKVNASDISSPCLICCLMRSESNGISEMGRGSQFFLAELPTRNPRLDASVCLSPDLL</sequence>
<comment type="caution">
    <text evidence="2">The sequence shown here is derived from an EMBL/GenBank/DDBJ whole genome shotgun (WGS) entry which is preliminary data.</text>
</comment>
<dbReference type="Proteomes" id="UP001054837">
    <property type="component" value="Unassembled WGS sequence"/>
</dbReference>
<accession>A0AAV4QAE1</accession>
<feature type="region of interest" description="Disordered" evidence="1">
    <location>
        <begin position="1"/>
        <end position="23"/>
    </location>
</feature>
<organism evidence="2 3">
    <name type="scientific">Caerostris darwini</name>
    <dbReference type="NCBI Taxonomy" id="1538125"/>
    <lineage>
        <taxon>Eukaryota</taxon>
        <taxon>Metazoa</taxon>
        <taxon>Ecdysozoa</taxon>
        <taxon>Arthropoda</taxon>
        <taxon>Chelicerata</taxon>
        <taxon>Arachnida</taxon>
        <taxon>Araneae</taxon>
        <taxon>Araneomorphae</taxon>
        <taxon>Entelegynae</taxon>
        <taxon>Araneoidea</taxon>
        <taxon>Araneidae</taxon>
        <taxon>Caerostris</taxon>
    </lineage>
</organism>
<feature type="compositionally biased region" description="Polar residues" evidence="1">
    <location>
        <begin position="67"/>
        <end position="81"/>
    </location>
</feature>
<dbReference type="AlphaFoldDB" id="A0AAV4QAE1"/>
<proteinExistence type="predicted"/>
<evidence type="ECO:0000313" key="3">
    <source>
        <dbReference type="Proteomes" id="UP001054837"/>
    </source>
</evidence>
<dbReference type="EMBL" id="BPLQ01004281">
    <property type="protein sequence ID" value="GIY07013.1"/>
    <property type="molecule type" value="Genomic_DNA"/>
</dbReference>
<protein>
    <submittedName>
        <fullName evidence="2">Uncharacterized protein</fullName>
    </submittedName>
</protein>
<name>A0AAV4QAE1_9ARAC</name>
<gene>
    <name evidence="2" type="ORF">CDAR_14361</name>
</gene>
<feature type="compositionally biased region" description="Basic and acidic residues" evidence="1">
    <location>
        <begin position="1"/>
        <end position="12"/>
    </location>
</feature>
<evidence type="ECO:0000313" key="2">
    <source>
        <dbReference type="EMBL" id="GIY07013.1"/>
    </source>
</evidence>